<dbReference type="EMBL" id="FQWD01000003">
    <property type="protein sequence ID" value="SHG39125.1"/>
    <property type="molecule type" value="Genomic_DNA"/>
</dbReference>
<proteinExistence type="predicted"/>
<sequence>MDITVLHRMFTSTCMNRVMFIAMLTLCMLSGCASHSMTPYQASGPSQPFGYSTQQMNESTFRILYAANEHTNFDQIESYAHARAKSLAKSQGFDWYRVVSGTADSLPERQASAPVPPEDFSAVEQAMTEKLPEQPCNAGECNTDAIETEPASQDKQTESTQLPTRFFTLVIQGGIGNTAPDGAVWVSR</sequence>
<name>A0A1M5JFG7_9ALTE</name>
<organism evidence="2 3">
    <name type="scientific">Marisediminitalea aggregata</name>
    <dbReference type="NCBI Taxonomy" id="634436"/>
    <lineage>
        <taxon>Bacteria</taxon>
        <taxon>Pseudomonadati</taxon>
        <taxon>Pseudomonadota</taxon>
        <taxon>Gammaproteobacteria</taxon>
        <taxon>Alteromonadales</taxon>
        <taxon>Alteromonadaceae</taxon>
        <taxon>Marisediminitalea</taxon>
    </lineage>
</organism>
<accession>A0A1M5JFG7</accession>
<evidence type="ECO:0000313" key="2">
    <source>
        <dbReference type="EMBL" id="SHG39125.1"/>
    </source>
</evidence>
<keyword evidence="3" id="KW-1185">Reference proteome</keyword>
<gene>
    <name evidence="2" type="ORF">SAMN05216361_2066</name>
</gene>
<dbReference type="STRING" id="634436.SAMN05216361_2066"/>
<dbReference type="RefSeq" id="WP_073321956.1">
    <property type="nucleotide sequence ID" value="NZ_FQWD01000003.1"/>
</dbReference>
<protein>
    <recommendedName>
        <fullName evidence="4">Lipoprotein</fullName>
    </recommendedName>
</protein>
<dbReference type="Proteomes" id="UP000184520">
    <property type="component" value="Unassembled WGS sequence"/>
</dbReference>
<feature type="chain" id="PRO_5012431897" description="Lipoprotein" evidence="1">
    <location>
        <begin position="36"/>
        <end position="188"/>
    </location>
</feature>
<evidence type="ECO:0000313" key="3">
    <source>
        <dbReference type="Proteomes" id="UP000184520"/>
    </source>
</evidence>
<dbReference type="AlphaFoldDB" id="A0A1M5JFG7"/>
<feature type="signal peptide" evidence="1">
    <location>
        <begin position="1"/>
        <end position="35"/>
    </location>
</feature>
<reference evidence="3" key="1">
    <citation type="submission" date="2016-11" db="EMBL/GenBank/DDBJ databases">
        <authorList>
            <person name="Varghese N."/>
            <person name="Submissions S."/>
        </authorList>
    </citation>
    <scope>NUCLEOTIDE SEQUENCE [LARGE SCALE GENOMIC DNA]</scope>
    <source>
        <strain evidence="3">CGMCC 1.8995</strain>
    </source>
</reference>
<dbReference type="OrthoDB" id="6336438at2"/>
<dbReference type="NCBIfam" id="NF047637">
    <property type="entry name" value="lipo_CC0125"/>
    <property type="match status" value="1"/>
</dbReference>
<keyword evidence="1" id="KW-0732">Signal</keyword>
<evidence type="ECO:0008006" key="4">
    <source>
        <dbReference type="Google" id="ProtNLM"/>
    </source>
</evidence>
<evidence type="ECO:0000256" key="1">
    <source>
        <dbReference type="SAM" id="SignalP"/>
    </source>
</evidence>